<evidence type="ECO:0000259" key="1">
    <source>
        <dbReference type="Pfam" id="PF09346"/>
    </source>
</evidence>
<gene>
    <name evidence="2" type="ORF">ACFFSY_00930</name>
</gene>
<proteinExistence type="predicted"/>
<dbReference type="InterPro" id="IPR037883">
    <property type="entry name" value="Knr4/Smi1-like_sf"/>
</dbReference>
<dbReference type="RefSeq" id="WP_377488526.1">
    <property type="nucleotide sequence ID" value="NZ_JBHMDO010000003.1"/>
</dbReference>
<dbReference type="Pfam" id="PF09346">
    <property type="entry name" value="SMI1_KNR4"/>
    <property type="match status" value="1"/>
</dbReference>
<dbReference type="EMBL" id="JBHMDO010000003">
    <property type="protein sequence ID" value="MFB9324501.1"/>
    <property type="molecule type" value="Genomic_DNA"/>
</dbReference>
<keyword evidence="3" id="KW-1185">Reference proteome</keyword>
<reference evidence="2 3" key="1">
    <citation type="submission" date="2024-09" db="EMBL/GenBank/DDBJ databases">
        <authorList>
            <person name="Sun Q."/>
            <person name="Mori K."/>
        </authorList>
    </citation>
    <scope>NUCLEOTIDE SEQUENCE [LARGE SCALE GENOMIC DNA]</scope>
    <source>
        <strain evidence="2 3">TISTR 2452</strain>
    </source>
</reference>
<sequence length="492" mass="57040">MKEYYYFSIGFEEVNWMDEEDQARRKAFVKQFTAPYGVECGFAGTGRIDSEDPMFEQFMHALEQYALNNGITFSYNCAYEQQPEEAEAEWFKYVPIKSIDNTDYQGHIICCNASNILPNIDAGSGIYARPFVSEKFKRVIEENGLTGLEFIWCKDIGKFAPPKQWYLPVATTFIGRGLDSPWVDIDSVYLRDSEKYPNSLGRIGVTSFTADCLRPEADLPRSLQRYLSLCDPDSFRVHYQERLLKAYLPTTDFAFGHFKGYQGFYISKRAKEVLISNHIISSQDRLELIQIVDKLPEGALLLDSETLTPPFYYGEKKEIGSISFEEIKELHKKEKELYDQIDKPMKKFTMKQILSLVNSERKKRPEDFCKRLSLKEIEKMQIQLPTYWVDLLKKTNGGYLSSDCRLIPAESIITFSKDKLKELREMDAPFNEIHISVAERADGDWYALLVNDAIREDCRIVQMTHEGGEAIREWESIAVFIYDMIIENDDND</sequence>
<evidence type="ECO:0000313" key="3">
    <source>
        <dbReference type="Proteomes" id="UP001589747"/>
    </source>
</evidence>
<accession>A0ABV5KGZ5</accession>
<comment type="caution">
    <text evidence="2">The sequence shown here is derived from an EMBL/GenBank/DDBJ whole genome shotgun (WGS) entry which is preliminary data.</text>
</comment>
<feature type="domain" description="Knr4/Smi1-like" evidence="1">
    <location>
        <begin position="378"/>
        <end position="481"/>
    </location>
</feature>
<dbReference type="Gene3D" id="3.40.1580.10">
    <property type="entry name" value="SMI1/KNR4-like"/>
    <property type="match status" value="1"/>
</dbReference>
<protein>
    <submittedName>
        <fullName evidence="2">SMI1/KNR4 family protein</fullName>
    </submittedName>
</protein>
<dbReference type="InterPro" id="IPR018958">
    <property type="entry name" value="Knr4/Smi1-like_dom"/>
</dbReference>
<name>A0ABV5KGZ5_9BACL</name>
<dbReference type="Proteomes" id="UP001589747">
    <property type="component" value="Unassembled WGS sequence"/>
</dbReference>
<evidence type="ECO:0000313" key="2">
    <source>
        <dbReference type="EMBL" id="MFB9324501.1"/>
    </source>
</evidence>
<organism evidence="2 3">
    <name type="scientific">Paenibacillus aurantiacus</name>
    <dbReference type="NCBI Taxonomy" id="1936118"/>
    <lineage>
        <taxon>Bacteria</taxon>
        <taxon>Bacillati</taxon>
        <taxon>Bacillota</taxon>
        <taxon>Bacilli</taxon>
        <taxon>Bacillales</taxon>
        <taxon>Paenibacillaceae</taxon>
        <taxon>Paenibacillus</taxon>
    </lineage>
</organism>
<dbReference type="SUPFAM" id="SSF160631">
    <property type="entry name" value="SMI1/KNR4-like"/>
    <property type="match status" value="1"/>
</dbReference>